<dbReference type="PANTHER" id="PTHR23528">
    <property type="match status" value="1"/>
</dbReference>
<feature type="transmembrane region" description="Helical" evidence="5">
    <location>
        <begin position="170"/>
        <end position="189"/>
    </location>
</feature>
<evidence type="ECO:0000313" key="8">
    <source>
        <dbReference type="Proteomes" id="UP000320717"/>
    </source>
</evidence>
<keyword evidence="3 5" id="KW-1133">Transmembrane helix</keyword>
<feature type="transmembrane region" description="Helical" evidence="5">
    <location>
        <begin position="256"/>
        <end position="275"/>
    </location>
</feature>
<evidence type="ECO:0000256" key="4">
    <source>
        <dbReference type="ARBA" id="ARBA00023136"/>
    </source>
</evidence>
<dbReference type="Proteomes" id="UP000320717">
    <property type="component" value="Chromosome"/>
</dbReference>
<name>A0ABX5Y5Q0_9MICC</name>
<keyword evidence="2 5" id="KW-0812">Transmembrane</keyword>
<reference evidence="7 8" key="1">
    <citation type="submission" date="2019-07" db="EMBL/GenBank/DDBJ databases">
        <title>Complete Genome Sequence of drought tolerant Plant Growth-Promoting Rhizobacterium Glutamicibacter halophytocola DR408.</title>
        <authorList>
            <person name="Nishu S.D."/>
            <person name="Lee T.K."/>
        </authorList>
    </citation>
    <scope>NUCLEOTIDE SEQUENCE [LARGE SCALE GENOMIC DNA]</scope>
    <source>
        <strain evidence="7 8">DR408</strain>
    </source>
</reference>
<feature type="transmembrane region" description="Helical" evidence="5">
    <location>
        <begin position="195"/>
        <end position="216"/>
    </location>
</feature>
<proteinExistence type="predicted"/>
<comment type="subcellular location">
    <subcellularLocation>
        <location evidence="1">Cell membrane</location>
        <topology evidence="1">Multi-pass membrane protein</topology>
    </subcellularLocation>
</comment>
<dbReference type="InterPro" id="IPR020846">
    <property type="entry name" value="MFS_dom"/>
</dbReference>
<organism evidence="7 8">
    <name type="scientific">Glutamicibacter halophytocola</name>
    <dbReference type="NCBI Taxonomy" id="1933880"/>
    <lineage>
        <taxon>Bacteria</taxon>
        <taxon>Bacillati</taxon>
        <taxon>Actinomycetota</taxon>
        <taxon>Actinomycetes</taxon>
        <taxon>Micrococcales</taxon>
        <taxon>Micrococcaceae</taxon>
        <taxon>Glutamicibacter</taxon>
    </lineage>
</organism>
<evidence type="ECO:0000259" key="6">
    <source>
        <dbReference type="PROSITE" id="PS50850"/>
    </source>
</evidence>
<dbReference type="PANTHER" id="PTHR23528:SF1">
    <property type="entry name" value="MAJOR FACILITATOR SUPERFAMILY (MFS) PROFILE DOMAIN-CONTAINING PROTEIN"/>
    <property type="match status" value="1"/>
</dbReference>
<feature type="transmembrane region" description="Helical" evidence="5">
    <location>
        <begin position="412"/>
        <end position="431"/>
    </location>
</feature>
<dbReference type="PROSITE" id="PS50850">
    <property type="entry name" value="MFS"/>
    <property type="match status" value="1"/>
</dbReference>
<feature type="transmembrane region" description="Helical" evidence="5">
    <location>
        <begin position="287"/>
        <end position="306"/>
    </location>
</feature>
<evidence type="ECO:0000256" key="5">
    <source>
        <dbReference type="SAM" id="Phobius"/>
    </source>
</evidence>
<evidence type="ECO:0000256" key="3">
    <source>
        <dbReference type="ARBA" id="ARBA00022989"/>
    </source>
</evidence>
<dbReference type="RefSeq" id="WP_146274894.1">
    <property type="nucleotide sequence ID" value="NZ_CP042260.1"/>
</dbReference>
<evidence type="ECO:0000256" key="1">
    <source>
        <dbReference type="ARBA" id="ARBA00004651"/>
    </source>
</evidence>
<dbReference type="EMBL" id="CP042260">
    <property type="protein sequence ID" value="QDY64977.1"/>
    <property type="molecule type" value="Genomic_DNA"/>
</dbReference>
<accession>A0ABX5Y5Q0</accession>
<feature type="transmembrane region" description="Helical" evidence="5">
    <location>
        <begin position="110"/>
        <end position="130"/>
    </location>
</feature>
<protein>
    <submittedName>
        <fullName evidence="7">MFS transporter</fullName>
    </submittedName>
</protein>
<dbReference type="Gene3D" id="1.20.1250.20">
    <property type="entry name" value="MFS general substrate transporter like domains"/>
    <property type="match status" value="1"/>
</dbReference>
<sequence length="437" mass="46822">MSFPNHKTLMPRIGASRIAPLPIGTKPTDEKSFWFVAALAFAQFALFVALLGPVMVSMAIKVGTLEDDPVAQTSMIGFILGTGAIAAVIGNVFFGRLSDRTRSRFGRRRPWMVLGSLVMLLGLWVISIGTNTPALMLGWLITQLGSNAALSAFMATLADQLPEKQYARTSAVVGIMQQVGILGSIWFATLFTANLGALFMVPGLVGVVGIIIYAAVLPDQVLDTEPPKLDIKEILRSFWVSPVQHPCYALVWWQRFLMMLATFLFTTFRLPFVAGRMDMDDATGAETIFTGVLIYTILLVPIGYLVGWLSDKTGHRKLPVALSATLFAIGTYLLFHVDSPGEFYAVKALLGAANGIYMGVDMALVLTVLPDRNNPAKDLGVFNIANAGPQSLAPYLGGFLLAAGASAGSPNFGLLLVVASAAALLSALLILPIKKVK</sequence>
<feature type="transmembrane region" description="Helical" evidence="5">
    <location>
        <begin position="33"/>
        <end position="56"/>
    </location>
</feature>
<evidence type="ECO:0000256" key="2">
    <source>
        <dbReference type="ARBA" id="ARBA00022692"/>
    </source>
</evidence>
<dbReference type="Pfam" id="PF07690">
    <property type="entry name" value="MFS_1"/>
    <property type="match status" value="1"/>
</dbReference>
<evidence type="ECO:0000313" key="7">
    <source>
        <dbReference type="EMBL" id="QDY64977.1"/>
    </source>
</evidence>
<gene>
    <name evidence="7" type="ORF">FQA45_00835</name>
</gene>
<dbReference type="SUPFAM" id="SSF103473">
    <property type="entry name" value="MFS general substrate transporter"/>
    <property type="match status" value="1"/>
</dbReference>
<keyword evidence="4 5" id="KW-0472">Membrane</keyword>
<dbReference type="InterPro" id="IPR036259">
    <property type="entry name" value="MFS_trans_sf"/>
</dbReference>
<feature type="transmembrane region" description="Helical" evidence="5">
    <location>
        <begin position="349"/>
        <end position="369"/>
    </location>
</feature>
<feature type="transmembrane region" description="Helical" evidence="5">
    <location>
        <begin position="76"/>
        <end position="98"/>
    </location>
</feature>
<feature type="domain" description="Major facilitator superfamily (MFS) profile" evidence="6">
    <location>
        <begin position="38"/>
        <end position="437"/>
    </location>
</feature>
<dbReference type="InterPro" id="IPR011701">
    <property type="entry name" value="MFS"/>
</dbReference>
<keyword evidence="8" id="KW-1185">Reference proteome</keyword>
<feature type="transmembrane region" description="Helical" evidence="5">
    <location>
        <begin position="318"/>
        <end position="337"/>
    </location>
</feature>